<dbReference type="InterPro" id="IPR015797">
    <property type="entry name" value="NUDIX_hydrolase-like_dom_sf"/>
</dbReference>
<dbReference type="NCBIfam" id="NF006530">
    <property type="entry name" value="PRK08999.1"/>
    <property type="match status" value="1"/>
</dbReference>
<evidence type="ECO:0000256" key="14">
    <source>
        <dbReference type="ARBA" id="ARBA00041592"/>
    </source>
</evidence>
<dbReference type="PROSITE" id="PS00893">
    <property type="entry name" value="NUDIX_BOX"/>
    <property type="match status" value="1"/>
</dbReference>
<dbReference type="PANTHER" id="PTHR47707">
    <property type="entry name" value="8-OXO-DGTP DIPHOSPHATASE"/>
    <property type="match status" value="1"/>
</dbReference>
<dbReference type="RefSeq" id="WP_405339125.1">
    <property type="nucleotide sequence ID" value="NZ_JBANFI010000004.1"/>
</dbReference>
<evidence type="ECO:0000256" key="1">
    <source>
        <dbReference type="ARBA" id="ARBA00001946"/>
    </source>
</evidence>
<dbReference type="SUPFAM" id="SSF51391">
    <property type="entry name" value="Thiamin phosphate synthase"/>
    <property type="match status" value="1"/>
</dbReference>
<evidence type="ECO:0000256" key="12">
    <source>
        <dbReference type="ARBA" id="ARBA00038905"/>
    </source>
</evidence>
<sequence length="311" mass="33711">MAQPLLVSAAALFNEQGQVLIAKRPLGSDQGGLWEFPGGKLAPYETGLQALRREIQEELGVEIQGARPLIKIHYTYPDKTVLLDVWRVQQFSGEPWGKEGQAIRWVSVRELSQFEFPAANRAIIRAVQLPEDYMITGDFADQSEALLRLQAALERGVRLVQLRAHHLDAEAYRQLAQSALEACKKAGASLMLNADPALLDQVDAAGIHLTGARLMAARKRPVPVGKWLGASCHDAASLQQAERVGADLVTLSPVQATASHPGQAALGWQNFQNLVNGALMPVYALGGLGPEDKNRVFGLGAQGVAGISRYW</sequence>
<dbReference type="InterPro" id="IPR022998">
    <property type="entry name" value="ThiamineP_synth_TenI"/>
</dbReference>
<dbReference type="CDD" id="cd03425">
    <property type="entry name" value="NUDIX_MutT_NudA_like"/>
    <property type="match status" value="1"/>
</dbReference>
<dbReference type="PROSITE" id="PS51462">
    <property type="entry name" value="NUDIX"/>
    <property type="match status" value="1"/>
</dbReference>
<evidence type="ECO:0000256" key="4">
    <source>
        <dbReference type="ARBA" id="ARBA00022705"/>
    </source>
</evidence>
<evidence type="ECO:0000256" key="16">
    <source>
        <dbReference type="ARBA" id="ARBA00042798"/>
    </source>
</evidence>
<dbReference type="InterPro" id="IPR036206">
    <property type="entry name" value="ThiamineP_synth_sf"/>
</dbReference>
<comment type="similarity">
    <text evidence="2">Belongs to the Nudix hydrolase family.</text>
</comment>
<evidence type="ECO:0000256" key="15">
    <source>
        <dbReference type="ARBA" id="ARBA00041979"/>
    </source>
</evidence>
<dbReference type="InterPro" id="IPR029119">
    <property type="entry name" value="MutY_C"/>
</dbReference>
<evidence type="ECO:0000256" key="2">
    <source>
        <dbReference type="ARBA" id="ARBA00005582"/>
    </source>
</evidence>
<dbReference type="Gene3D" id="3.90.79.10">
    <property type="entry name" value="Nucleoside Triphosphate Pyrophosphohydrolase"/>
    <property type="match status" value="1"/>
</dbReference>
<feature type="domain" description="Nudix hydrolase" evidence="17">
    <location>
        <begin position="3"/>
        <end position="131"/>
    </location>
</feature>
<dbReference type="CDD" id="cd00564">
    <property type="entry name" value="TMP_TenI"/>
    <property type="match status" value="1"/>
</dbReference>
<evidence type="ECO:0000313" key="19">
    <source>
        <dbReference type="Proteomes" id="UP001621714"/>
    </source>
</evidence>
<evidence type="ECO:0000259" key="17">
    <source>
        <dbReference type="PROSITE" id="PS51462"/>
    </source>
</evidence>
<evidence type="ECO:0000256" key="3">
    <source>
        <dbReference type="ARBA" id="ARBA00022457"/>
    </source>
</evidence>
<protein>
    <recommendedName>
        <fullName evidence="13">8-oxo-dGTP diphosphatase</fullName>
        <ecNumber evidence="12">3.6.1.55</ecNumber>
    </recommendedName>
    <alternativeName>
        <fullName evidence="16">7,8-dihydro-8-oxoguanine-triphosphatase</fullName>
    </alternativeName>
    <alternativeName>
        <fullName evidence="15">Mutator protein MutT</fullName>
    </alternativeName>
    <alternativeName>
        <fullName evidence="14">dGTP pyrophosphohydrolase</fullName>
    </alternativeName>
</protein>
<evidence type="ECO:0000256" key="6">
    <source>
        <dbReference type="ARBA" id="ARBA00022763"/>
    </source>
</evidence>
<dbReference type="InterPro" id="IPR047127">
    <property type="entry name" value="MutT-like"/>
</dbReference>
<keyword evidence="9" id="KW-0234">DNA repair</keyword>
<organism evidence="18 19">
    <name type="scientific">Marinospirillum alkalitolerans</name>
    <dbReference type="NCBI Taxonomy" id="3123374"/>
    <lineage>
        <taxon>Bacteria</taxon>
        <taxon>Pseudomonadati</taxon>
        <taxon>Pseudomonadota</taxon>
        <taxon>Gammaproteobacteria</taxon>
        <taxon>Oceanospirillales</taxon>
        <taxon>Oceanospirillaceae</taxon>
        <taxon>Marinospirillum</taxon>
    </lineage>
</organism>
<accession>A0ABW8PX96</accession>
<evidence type="ECO:0000256" key="11">
    <source>
        <dbReference type="ARBA" id="ARBA00036904"/>
    </source>
</evidence>
<dbReference type="PANTHER" id="PTHR47707:SF1">
    <property type="entry name" value="NUDIX HYDROLASE FAMILY PROTEIN"/>
    <property type="match status" value="1"/>
</dbReference>
<keyword evidence="7 18" id="KW-0378">Hydrolase</keyword>
<comment type="catalytic activity">
    <reaction evidence="10">
        <text>8-oxo-dGTP + H2O = 8-oxo-dGMP + diphosphate + H(+)</text>
        <dbReference type="Rhea" id="RHEA:31575"/>
        <dbReference type="ChEBI" id="CHEBI:15377"/>
        <dbReference type="ChEBI" id="CHEBI:15378"/>
        <dbReference type="ChEBI" id="CHEBI:33019"/>
        <dbReference type="ChEBI" id="CHEBI:63224"/>
        <dbReference type="ChEBI" id="CHEBI:77896"/>
        <dbReference type="EC" id="3.6.1.55"/>
    </reaction>
</comment>
<dbReference type="EC" id="3.6.1.55" evidence="12"/>
<dbReference type="EMBL" id="JBANFI010000004">
    <property type="protein sequence ID" value="MFK7160933.1"/>
    <property type="molecule type" value="Genomic_DNA"/>
</dbReference>
<dbReference type="GO" id="GO:0016787">
    <property type="term" value="F:hydrolase activity"/>
    <property type="evidence" value="ECO:0007669"/>
    <property type="project" value="UniProtKB-KW"/>
</dbReference>
<keyword evidence="4" id="KW-0235">DNA replication</keyword>
<keyword evidence="6" id="KW-0227">DNA damage</keyword>
<evidence type="ECO:0000256" key="8">
    <source>
        <dbReference type="ARBA" id="ARBA00022842"/>
    </source>
</evidence>
<keyword evidence="8" id="KW-0460">Magnesium</keyword>
<evidence type="ECO:0000256" key="10">
    <source>
        <dbReference type="ARBA" id="ARBA00035861"/>
    </source>
</evidence>
<keyword evidence="3" id="KW-0515">Mutator protein</keyword>
<dbReference type="Gene3D" id="3.20.20.70">
    <property type="entry name" value="Aldolase class I"/>
    <property type="match status" value="1"/>
</dbReference>
<dbReference type="InterPro" id="IPR003561">
    <property type="entry name" value="Mutator_MutT"/>
</dbReference>
<comment type="cofactor">
    <cofactor evidence="1">
        <name>Mg(2+)</name>
        <dbReference type="ChEBI" id="CHEBI:18420"/>
    </cofactor>
</comment>
<keyword evidence="5" id="KW-0479">Metal-binding</keyword>
<dbReference type="InterPro" id="IPR013785">
    <property type="entry name" value="Aldolase_TIM"/>
</dbReference>
<keyword evidence="19" id="KW-1185">Reference proteome</keyword>
<dbReference type="NCBIfam" id="TIGR00586">
    <property type="entry name" value="mutt"/>
    <property type="match status" value="1"/>
</dbReference>
<dbReference type="InterPro" id="IPR020084">
    <property type="entry name" value="NUDIX_hydrolase_CS"/>
</dbReference>
<dbReference type="Pfam" id="PF14815">
    <property type="entry name" value="NUDIX_4"/>
    <property type="match status" value="1"/>
</dbReference>
<evidence type="ECO:0000256" key="9">
    <source>
        <dbReference type="ARBA" id="ARBA00023204"/>
    </source>
</evidence>
<evidence type="ECO:0000256" key="5">
    <source>
        <dbReference type="ARBA" id="ARBA00022723"/>
    </source>
</evidence>
<dbReference type="SUPFAM" id="SSF55811">
    <property type="entry name" value="Nudix"/>
    <property type="match status" value="1"/>
</dbReference>
<name>A0ABW8PX96_9GAMM</name>
<gene>
    <name evidence="18" type="ORF">V6U78_07785</name>
</gene>
<dbReference type="Pfam" id="PF02581">
    <property type="entry name" value="TMP-TENI"/>
    <property type="match status" value="1"/>
</dbReference>
<evidence type="ECO:0000256" key="13">
    <source>
        <dbReference type="ARBA" id="ARBA00040794"/>
    </source>
</evidence>
<evidence type="ECO:0000256" key="7">
    <source>
        <dbReference type="ARBA" id="ARBA00022801"/>
    </source>
</evidence>
<comment type="caution">
    <text evidence="18">The sequence shown here is derived from an EMBL/GenBank/DDBJ whole genome shotgun (WGS) entry which is preliminary data.</text>
</comment>
<proteinExistence type="inferred from homology"/>
<comment type="catalytic activity">
    <reaction evidence="11">
        <text>8-oxo-GTP + H2O = 8-oxo-GMP + diphosphate + H(+)</text>
        <dbReference type="Rhea" id="RHEA:67616"/>
        <dbReference type="ChEBI" id="CHEBI:15377"/>
        <dbReference type="ChEBI" id="CHEBI:15378"/>
        <dbReference type="ChEBI" id="CHEBI:33019"/>
        <dbReference type="ChEBI" id="CHEBI:143553"/>
        <dbReference type="ChEBI" id="CHEBI:145694"/>
    </reaction>
</comment>
<reference evidence="18 19" key="1">
    <citation type="submission" date="2024-02" db="EMBL/GenBank/DDBJ databases">
        <title>Marinospirillum sp. MEB 164 isolated from Lonar lake sediment.</title>
        <authorList>
            <person name="Joshi A."/>
            <person name="Thite S."/>
        </authorList>
    </citation>
    <scope>NUCLEOTIDE SEQUENCE [LARGE SCALE GENOMIC DNA]</scope>
    <source>
        <strain evidence="18 19">MEB164</strain>
    </source>
</reference>
<dbReference type="InterPro" id="IPR000086">
    <property type="entry name" value="NUDIX_hydrolase_dom"/>
</dbReference>
<dbReference type="Proteomes" id="UP001621714">
    <property type="component" value="Unassembled WGS sequence"/>
</dbReference>
<evidence type="ECO:0000313" key="18">
    <source>
        <dbReference type="EMBL" id="MFK7160933.1"/>
    </source>
</evidence>